<keyword evidence="5" id="KW-0560">Oxidoreductase</keyword>
<dbReference type="CDD" id="cd02140">
    <property type="entry name" value="Frm2-like"/>
    <property type="match status" value="1"/>
</dbReference>
<keyword evidence="10" id="KW-1185">Reference proteome</keyword>
<evidence type="ECO:0000256" key="1">
    <source>
        <dbReference type="ARBA" id="ARBA00004123"/>
    </source>
</evidence>
<evidence type="ECO:0000256" key="7">
    <source>
        <dbReference type="SAM" id="MobiDB-lite"/>
    </source>
</evidence>
<dbReference type="PANTHER" id="PTHR43035">
    <property type="entry name" value="FATTY ACID REPRESSION MUTANT PROTEIN 2-RELATED"/>
    <property type="match status" value="1"/>
</dbReference>
<organism evidence="9 10">
    <name type="scientific">Saitozyma podzolica</name>
    <dbReference type="NCBI Taxonomy" id="1890683"/>
    <lineage>
        <taxon>Eukaryota</taxon>
        <taxon>Fungi</taxon>
        <taxon>Dikarya</taxon>
        <taxon>Basidiomycota</taxon>
        <taxon>Agaricomycotina</taxon>
        <taxon>Tremellomycetes</taxon>
        <taxon>Tremellales</taxon>
        <taxon>Trimorphomycetaceae</taxon>
        <taxon>Saitozyma</taxon>
    </lineage>
</organism>
<dbReference type="AlphaFoldDB" id="A0A427YHW9"/>
<dbReference type="InterPro" id="IPR033877">
    <property type="entry name" value="Frm2/Hbn1"/>
</dbReference>
<keyword evidence="4" id="KW-0963">Cytoplasm</keyword>
<dbReference type="FunFam" id="3.40.109.10:FF:000001">
    <property type="entry name" value="Nitroreductase family"/>
    <property type="match status" value="1"/>
</dbReference>
<dbReference type="InterPro" id="IPR029479">
    <property type="entry name" value="Nitroreductase"/>
</dbReference>
<gene>
    <name evidence="9" type="ORF">EHS25_001282</name>
</gene>
<evidence type="ECO:0000313" key="9">
    <source>
        <dbReference type="EMBL" id="RSH90677.1"/>
    </source>
</evidence>
<comment type="similarity">
    <text evidence="3">Belongs to the nitroreductase family.</text>
</comment>
<feature type="region of interest" description="Disordered" evidence="7">
    <location>
        <begin position="1"/>
        <end position="47"/>
    </location>
</feature>
<dbReference type="GO" id="GO:0034599">
    <property type="term" value="P:cellular response to oxidative stress"/>
    <property type="evidence" value="ECO:0007669"/>
    <property type="project" value="InterPro"/>
</dbReference>
<dbReference type="Pfam" id="PF00881">
    <property type="entry name" value="Nitroreductase"/>
    <property type="match status" value="1"/>
</dbReference>
<evidence type="ECO:0000256" key="5">
    <source>
        <dbReference type="ARBA" id="ARBA00023002"/>
    </source>
</evidence>
<comment type="caution">
    <text evidence="9">The sequence shown here is derived from an EMBL/GenBank/DDBJ whole genome shotgun (WGS) entry which is preliminary data.</text>
</comment>
<protein>
    <recommendedName>
        <fullName evidence="8">Nitroreductase domain-containing protein</fullName>
    </recommendedName>
</protein>
<reference evidence="9 10" key="1">
    <citation type="submission" date="2018-11" db="EMBL/GenBank/DDBJ databases">
        <title>Genome sequence of Saitozyma podzolica DSM 27192.</title>
        <authorList>
            <person name="Aliyu H."/>
            <person name="Gorte O."/>
            <person name="Ochsenreither K."/>
        </authorList>
    </citation>
    <scope>NUCLEOTIDE SEQUENCE [LARGE SCALE GENOMIC DNA]</scope>
    <source>
        <strain evidence="9 10">DSM 27192</strain>
    </source>
</reference>
<dbReference type="Proteomes" id="UP000279259">
    <property type="component" value="Unassembled WGS sequence"/>
</dbReference>
<dbReference type="Gene3D" id="3.40.109.10">
    <property type="entry name" value="NADH Oxidase"/>
    <property type="match status" value="1"/>
</dbReference>
<accession>A0A427YHW9</accession>
<evidence type="ECO:0000256" key="4">
    <source>
        <dbReference type="ARBA" id="ARBA00022490"/>
    </source>
</evidence>
<keyword evidence="6" id="KW-0539">Nucleus</keyword>
<dbReference type="PANTHER" id="PTHR43035:SF1">
    <property type="entry name" value="FATTY ACID REPRESSION MUTANT PROTEIN 2-RELATED"/>
    <property type="match status" value="1"/>
</dbReference>
<sequence length="266" mass="28967">MKSFLAKLKGDKKNKSTTTTTTTKPTSTPVTSAPAPTTTTTTAAPAPAPAPSAAFIADMTEKSESFFQAIEGRRSYYALKPETTLTDAQLQSIVERAVKHTPTSFNMQHTRAVLVTKDVKNKVWDTIKEIKTKDETEDHAKATSEKIDNVFKAGYGTVLFFSDESVVNGWGNQMPMYAEAFKVWDAHASGMLHYNVWTALELEGHGANLQHLAEGSEPIQEGIRKVLGLPDSWHNSALLNFGVPAAPAGDKQFAPIEERVKVVTSA</sequence>
<dbReference type="EMBL" id="RSCD01000010">
    <property type="protein sequence ID" value="RSH90677.1"/>
    <property type="molecule type" value="Genomic_DNA"/>
</dbReference>
<dbReference type="STRING" id="1890683.A0A427YHW9"/>
<feature type="compositionally biased region" description="Low complexity" evidence="7">
    <location>
        <begin position="16"/>
        <end position="45"/>
    </location>
</feature>
<dbReference type="InterPro" id="IPR000415">
    <property type="entry name" value="Nitroreductase-like"/>
</dbReference>
<feature type="domain" description="Nitroreductase" evidence="8">
    <location>
        <begin position="70"/>
        <end position="242"/>
    </location>
</feature>
<dbReference type="OrthoDB" id="2138173at2759"/>
<dbReference type="GO" id="GO:0016491">
    <property type="term" value="F:oxidoreductase activity"/>
    <property type="evidence" value="ECO:0007669"/>
    <property type="project" value="UniProtKB-KW"/>
</dbReference>
<evidence type="ECO:0000256" key="6">
    <source>
        <dbReference type="ARBA" id="ARBA00023242"/>
    </source>
</evidence>
<evidence type="ECO:0000256" key="2">
    <source>
        <dbReference type="ARBA" id="ARBA00004496"/>
    </source>
</evidence>
<name>A0A427YHW9_9TREE</name>
<dbReference type="SUPFAM" id="SSF55469">
    <property type="entry name" value="FMN-dependent nitroreductase-like"/>
    <property type="match status" value="1"/>
</dbReference>
<evidence type="ECO:0000313" key="10">
    <source>
        <dbReference type="Proteomes" id="UP000279259"/>
    </source>
</evidence>
<evidence type="ECO:0000259" key="8">
    <source>
        <dbReference type="Pfam" id="PF00881"/>
    </source>
</evidence>
<proteinExistence type="inferred from homology"/>
<evidence type="ECO:0000256" key="3">
    <source>
        <dbReference type="ARBA" id="ARBA00007118"/>
    </source>
</evidence>
<comment type="subcellular location">
    <subcellularLocation>
        <location evidence="2">Cytoplasm</location>
    </subcellularLocation>
    <subcellularLocation>
        <location evidence="1">Nucleus</location>
    </subcellularLocation>
</comment>
<dbReference type="GO" id="GO:0005737">
    <property type="term" value="C:cytoplasm"/>
    <property type="evidence" value="ECO:0007669"/>
    <property type="project" value="UniProtKB-SubCell"/>
</dbReference>
<dbReference type="GO" id="GO:0005634">
    <property type="term" value="C:nucleus"/>
    <property type="evidence" value="ECO:0007669"/>
    <property type="project" value="UniProtKB-SubCell"/>
</dbReference>